<evidence type="ECO:0000259" key="2">
    <source>
        <dbReference type="Pfam" id="PF06283"/>
    </source>
</evidence>
<dbReference type="RefSeq" id="WP_197453715.1">
    <property type="nucleotide sequence ID" value="NZ_CP036271.1"/>
</dbReference>
<dbReference type="InterPro" id="IPR036380">
    <property type="entry name" value="Isochorismatase-like_sf"/>
</dbReference>
<dbReference type="Gene3D" id="3.40.50.850">
    <property type="entry name" value="Isochorismatase-like"/>
    <property type="match status" value="1"/>
</dbReference>
<proteinExistence type="predicted"/>
<gene>
    <name evidence="3" type="ORF">Pan44_00330</name>
</gene>
<keyword evidence="4" id="KW-1185">Reference proteome</keyword>
<evidence type="ECO:0000313" key="3">
    <source>
        <dbReference type="EMBL" id="QDT52026.1"/>
    </source>
</evidence>
<evidence type="ECO:0000313" key="4">
    <source>
        <dbReference type="Proteomes" id="UP000315700"/>
    </source>
</evidence>
<dbReference type="InterPro" id="IPR029062">
    <property type="entry name" value="Class_I_gatase-like"/>
</dbReference>
<dbReference type="Pfam" id="PF06283">
    <property type="entry name" value="ThuA"/>
    <property type="match status" value="1"/>
</dbReference>
<dbReference type="Proteomes" id="UP000315700">
    <property type="component" value="Chromosome"/>
</dbReference>
<dbReference type="AlphaFoldDB" id="A0A517S7C5"/>
<accession>A0A517S7C5</accession>
<feature type="domain" description="ThuA-like" evidence="2">
    <location>
        <begin position="341"/>
        <end position="524"/>
    </location>
</feature>
<dbReference type="InterPro" id="IPR029010">
    <property type="entry name" value="ThuA-like"/>
</dbReference>
<dbReference type="SUPFAM" id="SSF52317">
    <property type="entry name" value="Class I glutamine amidotransferase-like"/>
    <property type="match status" value="1"/>
</dbReference>
<sequence precursor="true">MQTRRVFLATCLIACCVSASAADGRLNLTLRKQVPVSAGVKQFHTVTESQAWNPAETAIILCDVWDSHTCENAVKRVNELSPRLNEVVVALRKAGATVIHAPSNCMDTYKDHPGRKRAMETPKSKSLPTDIEKWCYKIPAEEQGVYPIDQTDGGNDDEPEQRAAWMEKLVQEGRNPKRPWVKQTDIIVVDDSKDYITDLGDEVWSILETRGVKNVILAGVHTNMCVLGRPFGLRRMAENGKNVVLLRDMTDTMYNPKSAPYVSHFTGTDLIVSHIERHVCPTITSDQIIGGKTFRFSGDTRPHIVVIASEPEYDTARTLTEFAVPHLGKDFRVTHLYGDAKKDNEIPGLEALNDADVMLLSVRRRTLRAEQLEIVKNYIAAGKPAVGIRTASHAFSLRKGETPPGHAQWPELDAQVWGGHYSNHYANNLKCEITFTPEAAPHPIMAGIEQKPFMAGGSLYQTAPLEPGTTVLQMGKVHAKEAEPVSWTFTRKDGGKSFYTSLGYVGDFQNPVFTSMLTNAVYWAAGKTPAKRP</sequence>
<evidence type="ECO:0000256" key="1">
    <source>
        <dbReference type="SAM" id="SignalP"/>
    </source>
</evidence>
<protein>
    <submittedName>
        <fullName evidence="3">Trehalose utilization</fullName>
    </submittedName>
</protein>
<dbReference type="SUPFAM" id="SSF52499">
    <property type="entry name" value="Isochorismatase-like hydrolases"/>
    <property type="match status" value="1"/>
</dbReference>
<dbReference type="InParanoid" id="A0A517S7C5"/>
<dbReference type="Gene3D" id="3.40.50.880">
    <property type="match status" value="1"/>
</dbReference>
<name>A0A517S7C5_9PLAN</name>
<dbReference type="EMBL" id="CP036271">
    <property type="protein sequence ID" value="QDT52026.1"/>
    <property type="molecule type" value="Genomic_DNA"/>
</dbReference>
<reference evidence="3 4" key="1">
    <citation type="submission" date="2019-02" db="EMBL/GenBank/DDBJ databases">
        <title>Deep-cultivation of Planctomycetes and their phenomic and genomic characterization uncovers novel biology.</title>
        <authorList>
            <person name="Wiegand S."/>
            <person name="Jogler M."/>
            <person name="Boedeker C."/>
            <person name="Pinto D."/>
            <person name="Vollmers J."/>
            <person name="Rivas-Marin E."/>
            <person name="Kohn T."/>
            <person name="Peeters S.H."/>
            <person name="Heuer A."/>
            <person name="Rast P."/>
            <person name="Oberbeckmann S."/>
            <person name="Bunk B."/>
            <person name="Jeske O."/>
            <person name="Meyerdierks A."/>
            <person name="Storesund J.E."/>
            <person name="Kallscheuer N."/>
            <person name="Luecker S."/>
            <person name="Lage O.M."/>
            <person name="Pohl T."/>
            <person name="Merkel B.J."/>
            <person name="Hornburger P."/>
            <person name="Mueller R.-W."/>
            <person name="Bruemmer F."/>
            <person name="Labrenz M."/>
            <person name="Spormann A.M."/>
            <person name="Op den Camp H."/>
            <person name="Overmann J."/>
            <person name="Amann R."/>
            <person name="Jetten M.S.M."/>
            <person name="Mascher T."/>
            <person name="Medema M.H."/>
            <person name="Devos D.P."/>
            <person name="Kaster A.-K."/>
            <person name="Ovreas L."/>
            <person name="Rohde M."/>
            <person name="Galperin M.Y."/>
            <person name="Jogler C."/>
        </authorList>
    </citation>
    <scope>NUCLEOTIDE SEQUENCE [LARGE SCALE GENOMIC DNA]</scope>
    <source>
        <strain evidence="3 4">Pan44</strain>
    </source>
</reference>
<keyword evidence="1" id="KW-0732">Signal</keyword>
<dbReference type="KEGG" id="ccos:Pan44_00330"/>
<organism evidence="3 4">
    <name type="scientific">Caulifigura coniformis</name>
    <dbReference type="NCBI Taxonomy" id="2527983"/>
    <lineage>
        <taxon>Bacteria</taxon>
        <taxon>Pseudomonadati</taxon>
        <taxon>Planctomycetota</taxon>
        <taxon>Planctomycetia</taxon>
        <taxon>Planctomycetales</taxon>
        <taxon>Planctomycetaceae</taxon>
        <taxon>Caulifigura</taxon>
    </lineage>
</organism>
<feature type="signal peptide" evidence="1">
    <location>
        <begin position="1"/>
        <end position="21"/>
    </location>
</feature>
<feature type="chain" id="PRO_5021912326" evidence="1">
    <location>
        <begin position="22"/>
        <end position="533"/>
    </location>
</feature>